<evidence type="ECO:0000256" key="3">
    <source>
        <dbReference type="ARBA" id="ARBA00023163"/>
    </source>
</evidence>
<dbReference type="Proteomes" id="UP001595973">
    <property type="component" value="Unassembled WGS sequence"/>
</dbReference>
<keyword evidence="7" id="KW-1185">Reference proteome</keyword>
<dbReference type="PROSITE" id="PS50977">
    <property type="entry name" value="HTH_TETR_2"/>
    <property type="match status" value="1"/>
</dbReference>
<dbReference type="InterPro" id="IPR054156">
    <property type="entry name" value="YxaF_TetR_C"/>
</dbReference>
<evidence type="ECO:0000256" key="1">
    <source>
        <dbReference type="ARBA" id="ARBA00023015"/>
    </source>
</evidence>
<keyword evidence="3" id="KW-0804">Transcription</keyword>
<keyword evidence="1" id="KW-0805">Transcription regulation</keyword>
<name>A0ABV9KGD5_9RHOB</name>
<dbReference type="Gene3D" id="1.10.357.10">
    <property type="entry name" value="Tetracycline Repressor, domain 2"/>
    <property type="match status" value="1"/>
</dbReference>
<evidence type="ECO:0000256" key="2">
    <source>
        <dbReference type="ARBA" id="ARBA00023125"/>
    </source>
</evidence>
<evidence type="ECO:0000313" key="7">
    <source>
        <dbReference type="Proteomes" id="UP001595973"/>
    </source>
</evidence>
<evidence type="ECO:0000256" key="4">
    <source>
        <dbReference type="PROSITE-ProRule" id="PRU00335"/>
    </source>
</evidence>
<comment type="caution">
    <text evidence="6">The sequence shown here is derived from an EMBL/GenBank/DDBJ whole genome shotgun (WGS) entry which is preliminary data.</text>
</comment>
<feature type="DNA-binding region" description="H-T-H motif" evidence="4">
    <location>
        <begin position="29"/>
        <end position="48"/>
    </location>
</feature>
<dbReference type="Pfam" id="PF21993">
    <property type="entry name" value="TetR_C_13_2"/>
    <property type="match status" value="1"/>
</dbReference>
<proteinExistence type="predicted"/>
<dbReference type="SUPFAM" id="SSF48498">
    <property type="entry name" value="Tetracyclin repressor-like, C-terminal domain"/>
    <property type="match status" value="1"/>
</dbReference>
<dbReference type="PANTHER" id="PTHR47506:SF1">
    <property type="entry name" value="HTH-TYPE TRANSCRIPTIONAL REGULATOR YJDC"/>
    <property type="match status" value="1"/>
</dbReference>
<dbReference type="InterPro" id="IPR036271">
    <property type="entry name" value="Tet_transcr_reg_TetR-rel_C_sf"/>
</dbReference>
<accession>A0ABV9KGD5</accession>
<sequence length="193" mass="20293">MARPRTIEEPDLIAALARVFATYGYDGASLAHLAQGTGLQRASLYHRFPGGKAQMAEEVLKAVGDWVEAEVVAPLCGAGPPRERLTRALGAFNRLYEGGTRACLLNMLSAPGAGDEPLRPAIGAAFDTLTAAFAHLARDAGQPVAAAQAFGERAVMLVQGSLVMCRGTGRTAPFANALTRIEGDLFPRMEALS</sequence>
<evidence type="ECO:0000313" key="6">
    <source>
        <dbReference type="EMBL" id="MFC4669028.1"/>
    </source>
</evidence>
<dbReference type="Pfam" id="PF00440">
    <property type="entry name" value="TetR_N"/>
    <property type="match status" value="1"/>
</dbReference>
<organism evidence="6 7">
    <name type="scientific">Seohaeicola nanhaiensis</name>
    <dbReference type="NCBI Taxonomy" id="1387282"/>
    <lineage>
        <taxon>Bacteria</taxon>
        <taxon>Pseudomonadati</taxon>
        <taxon>Pseudomonadota</taxon>
        <taxon>Alphaproteobacteria</taxon>
        <taxon>Rhodobacterales</taxon>
        <taxon>Roseobacteraceae</taxon>
        <taxon>Seohaeicola</taxon>
    </lineage>
</organism>
<dbReference type="InterPro" id="IPR001647">
    <property type="entry name" value="HTH_TetR"/>
</dbReference>
<reference evidence="7" key="1">
    <citation type="journal article" date="2019" name="Int. J. Syst. Evol. Microbiol.">
        <title>The Global Catalogue of Microorganisms (GCM) 10K type strain sequencing project: providing services to taxonomists for standard genome sequencing and annotation.</title>
        <authorList>
            <consortium name="The Broad Institute Genomics Platform"/>
            <consortium name="The Broad Institute Genome Sequencing Center for Infectious Disease"/>
            <person name="Wu L."/>
            <person name="Ma J."/>
        </authorList>
    </citation>
    <scope>NUCLEOTIDE SEQUENCE [LARGE SCALE GENOMIC DNA]</scope>
    <source>
        <strain evidence="7">CGMCC 4.7283</strain>
    </source>
</reference>
<dbReference type="SUPFAM" id="SSF46689">
    <property type="entry name" value="Homeodomain-like"/>
    <property type="match status" value="1"/>
</dbReference>
<dbReference type="EMBL" id="JBHSGI010000009">
    <property type="protein sequence ID" value="MFC4669028.1"/>
    <property type="molecule type" value="Genomic_DNA"/>
</dbReference>
<dbReference type="InterPro" id="IPR009057">
    <property type="entry name" value="Homeodomain-like_sf"/>
</dbReference>
<evidence type="ECO:0000259" key="5">
    <source>
        <dbReference type="PROSITE" id="PS50977"/>
    </source>
</evidence>
<gene>
    <name evidence="6" type="ORF">ACFO5X_10720</name>
</gene>
<feature type="domain" description="HTH tetR-type" evidence="5">
    <location>
        <begin position="6"/>
        <end position="66"/>
    </location>
</feature>
<protein>
    <submittedName>
        <fullName evidence="6">TetR/AcrR family transcriptional regulator</fullName>
    </submittedName>
</protein>
<keyword evidence="2 4" id="KW-0238">DNA-binding</keyword>
<dbReference type="RefSeq" id="WP_380717436.1">
    <property type="nucleotide sequence ID" value="NZ_JBHSGI010000009.1"/>
</dbReference>
<dbReference type="PANTHER" id="PTHR47506">
    <property type="entry name" value="TRANSCRIPTIONAL REGULATORY PROTEIN"/>
    <property type="match status" value="1"/>
</dbReference>